<feature type="compositionally biased region" description="Low complexity" evidence="1">
    <location>
        <begin position="256"/>
        <end position="276"/>
    </location>
</feature>
<organism evidence="2 3">
    <name type="scientific">Tilletia controversa</name>
    <name type="common">dwarf bunt fungus</name>
    <dbReference type="NCBI Taxonomy" id="13291"/>
    <lineage>
        <taxon>Eukaryota</taxon>
        <taxon>Fungi</taxon>
        <taxon>Dikarya</taxon>
        <taxon>Basidiomycota</taxon>
        <taxon>Ustilaginomycotina</taxon>
        <taxon>Exobasidiomycetes</taxon>
        <taxon>Tilletiales</taxon>
        <taxon>Tilletiaceae</taxon>
        <taxon>Tilletia</taxon>
    </lineage>
</organism>
<evidence type="ECO:0000313" key="3">
    <source>
        <dbReference type="Proteomes" id="UP000077684"/>
    </source>
</evidence>
<dbReference type="AlphaFoldDB" id="A0A8X7MYC8"/>
<feature type="region of interest" description="Disordered" evidence="1">
    <location>
        <begin position="352"/>
        <end position="384"/>
    </location>
</feature>
<feature type="region of interest" description="Disordered" evidence="1">
    <location>
        <begin position="256"/>
        <end position="283"/>
    </location>
</feature>
<reference evidence="2" key="1">
    <citation type="submission" date="2016-04" db="EMBL/GenBank/DDBJ databases">
        <authorList>
            <person name="Nguyen H.D."/>
            <person name="Samba Siva P."/>
            <person name="Cullis J."/>
            <person name="Levesque C.A."/>
            <person name="Hambleton S."/>
        </authorList>
    </citation>
    <scope>NUCLEOTIDE SEQUENCE</scope>
    <source>
        <strain evidence="2">DAOMC 236426</strain>
    </source>
</reference>
<feature type="compositionally biased region" description="Polar residues" evidence="1">
    <location>
        <begin position="132"/>
        <end position="141"/>
    </location>
</feature>
<proteinExistence type="predicted"/>
<feature type="compositionally biased region" description="Acidic residues" evidence="1">
    <location>
        <begin position="430"/>
        <end position="455"/>
    </location>
</feature>
<gene>
    <name evidence="2" type="ORF">A4X06_0g2034</name>
</gene>
<name>A0A8X7MYC8_9BASI</name>
<feature type="region of interest" description="Disordered" evidence="1">
    <location>
        <begin position="84"/>
        <end position="143"/>
    </location>
</feature>
<dbReference type="Proteomes" id="UP000077684">
    <property type="component" value="Unassembled WGS sequence"/>
</dbReference>
<protein>
    <submittedName>
        <fullName evidence="2">Uncharacterized protein</fullName>
    </submittedName>
</protein>
<keyword evidence="3" id="KW-1185">Reference proteome</keyword>
<accession>A0A8X7MYC8</accession>
<dbReference type="EMBL" id="LWDE02000145">
    <property type="protein sequence ID" value="KAE8252642.1"/>
    <property type="molecule type" value="Genomic_DNA"/>
</dbReference>
<sequence>MTNILGLYNVSSTPVEQTIASSGPCSTDELPALISCQPQSDDDDGLTPTQEFLRRPSLPKRTVSDFAGGEVSFASRRRRTLALGQAYRSRPVRRPSTANPTTEEESPRSPQSMVRSVSMPVATRTEYERQRQAQNDLSLSGPSPFAGPGFAAFSWTTTSVDAPGITSPTRRLSSCSPIDVIVDFQEGDEFPWTARSVDSTPGLSPSSSFSSGTTSSGPPSPSSIDSPFKITRCGSTSSSSSLSPYSGFVSLVTSSSRSRSTSSASSPSSPRKPFSPLTNKLNLNGDNAKMSMFSSFDSALPSRRTSFANFGDNKALPYPSPQRRRSLQGRTIDINLSYNKKMQNDVATGRLPKYSASNRRPSSPFDLSPHLEENENWATSPSRPSFQSDAEFLVAQLEPISISKANPAENQASYPTISIGHPAAAFVGSGEDEPELGLQDSNDDESEDDDNDDGIETPRAVRSPLLGCLPPTKPGPFKQHGPLLFPGSMALLAHQQKRSTDSDFELPPPPPAHHIMDPADEDVFMTPFGERIAIHPGHLVLPRIPV</sequence>
<feature type="region of interest" description="Disordered" evidence="1">
    <location>
        <begin position="424"/>
        <end position="464"/>
    </location>
</feature>
<reference evidence="2" key="2">
    <citation type="journal article" date="2019" name="IMA Fungus">
        <title>Genome sequencing and comparison of five Tilletia species to identify candidate genes for the detection of regulated species infecting wheat.</title>
        <authorList>
            <person name="Nguyen H.D.T."/>
            <person name="Sultana T."/>
            <person name="Kesanakurti P."/>
            <person name="Hambleton S."/>
        </authorList>
    </citation>
    <scope>NUCLEOTIDE SEQUENCE</scope>
    <source>
        <strain evidence="2">DAOMC 236426</strain>
    </source>
</reference>
<feature type="compositionally biased region" description="Low complexity" evidence="1">
    <location>
        <begin position="199"/>
        <end position="227"/>
    </location>
</feature>
<evidence type="ECO:0000313" key="2">
    <source>
        <dbReference type="EMBL" id="KAE8252642.1"/>
    </source>
</evidence>
<feature type="region of interest" description="Disordered" evidence="1">
    <location>
        <begin position="192"/>
        <end position="230"/>
    </location>
</feature>
<comment type="caution">
    <text evidence="2">The sequence shown here is derived from an EMBL/GenBank/DDBJ whole genome shotgun (WGS) entry which is preliminary data.</text>
</comment>
<evidence type="ECO:0000256" key="1">
    <source>
        <dbReference type="SAM" id="MobiDB-lite"/>
    </source>
</evidence>